<gene>
    <name evidence="1" type="ORF">PKB_2057</name>
</gene>
<dbReference type="RefSeq" id="WP_043251358.1">
    <property type="nucleotide sequence ID" value="NZ_HG322950.1"/>
</dbReference>
<dbReference type="Proteomes" id="UP000025241">
    <property type="component" value="Chromosome I"/>
</dbReference>
<dbReference type="STRING" id="1301098.PKB_2057"/>
<accession>A0A024HFJ8</accession>
<dbReference type="OrthoDB" id="6899605at2"/>
<reference evidence="1 2" key="2">
    <citation type="submission" date="2014-05" db="EMBL/GenBank/DDBJ databases">
        <title>Genome sequence of the 3-chlorobenzoate degrading bacterium Pseudomonas knackmussii B13 shows multiple evidence for horizontal gene transfer.</title>
        <authorList>
            <person name="Miyazaki R."/>
            <person name="Bertelli C."/>
            <person name="Falquet L."/>
            <person name="Robinson-Rechavi M."/>
            <person name="Gharib W."/>
            <person name="Roy S."/>
            <person name="Van der Meer J.R."/>
        </authorList>
    </citation>
    <scope>NUCLEOTIDE SEQUENCE [LARGE SCALE GENOMIC DNA]</scope>
    <source>
        <strain evidence="1 2">B13</strain>
    </source>
</reference>
<sequence length="163" mass="17880">MTRNIPTYTNELTPEVLADQNRSPFTPEQYASFSEEMLTIIKAQEAHDQRHPIVAIYRLATEGSRTHAGGVIREATTSLTIKLEDGSQVRAARTGDYAEYPDGSRARIVSGAGEQSHWSGHSLALVGSRLSNGDEIADTPQAAVLIAERQGLPMADDFLRERE</sequence>
<evidence type="ECO:0000313" key="2">
    <source>
        <dbReference type="Proteomes" id="UP000025241"/>
    </source>
</evidence>
<evidence type="ECO:0000313" key="1">
    <source>
        <dbReference type="EMBL" id="CDF83404.1"/>
    </source>
</evidence>
<organism evidence="1 2">
    <name type="scientific">Pseudomonas knackmussii (strain DSM 6978 / CCUG 54928 / LMG 23759 / B13)</name>
    <dbReference type="NCBI Taxonomy" id="1301098"/>
    <lineage>
        <taxon>Bacteria</taxon>
        <taxon>Pseudomonadati</taxon>
        <taxon>Pseudomonadota</taxon>
        <taxon>Gammaproteobacteria</taxon>
        <taxon>Pseudomonadales</taxon>
        <taxon>Pseudomonadaceae</taxon>
        <taxon>Pseudomonas</taxon>
    </lineage>
</organism>
<dbReference type="eggNOG" id="COG4104">
    <property type="taxonomic scope" value="Bacteria"/>
</dbReference>
<keyword evidence="2" id="KW-1185">Reference proteome</keyword>
<dbReference type="EMBL" id="HG322950">
    <property type="protein sequence ID" value="CDF83404.1"/>
    <property type="molecule type" value="Genomic_DNA"/>
</dbReference>
<protein>
    <submittedName>
        <fullName evidence="1">Uncharacterized protein</fullName>
    </submittedName>
</protein>
<dbReference type="HOGENOM" id="CLU_139164_1_0_6"/>
<dbReference type="PATRIC" id="fig|1301098.3.peg.2048"/>
<dbReference type="AlphaFoldDB" id="A0A024HFJ8"/>
<proteinExistence type="predicted"/>
<reference evidence="1 2" key="1">
    <citation type="submission" date="2013-03" db="EMBL/GenBank/DDBJ databases">
        <authorList>
            <person name="Linke B."/>
        </authorList>
    </citation>
    <scope>NUCLEOTIDE SEQUENCE [LARGE SCALE GENOMIC DNA]</scope>
    <source>
        <strain evidence="1 2">B13</strain>
    </source>
</reference>
<dbReference type="KEGG" id="pkc:PKB_2057"/>
<name>A0A024HFJ8_PSEKB</name>